<organism evidence="3 4">
    <name type="scientific">Lophiotrema nucula</name>
    <dbReference type="NCBI Taxonomy" id="690887"/>
    <lineage>
        <taxon>Eukaryota</taxon>
        <taxon>Fungi</taxon>
        <taxon>Dikarya</taxon>
        <taxon>Ascomycota</taxon>
        <taxon>Pezizomycotina</taxon>
        <taxon>Dothideomycetes</taxon>
        <taxon>Pleosporomycetidae</taxon>
        <taxon>Pleosporales</taxon>
        <taxon>Lophiotremataceae</taxon>
        <taxon>Lophiotrema</taxon>
    </lineage>
</organism>
<evidence type="ECO:0000313" key="3">
    <source>
        <dbReference type="EMBL" id="KAF2108190.1"/>
    </source>
</evidence>
<gene>
    <name evidence="3" type="ORF">BDV96DRAFT_692861</name>
</gene>
<accession>A0A6A5YMH6</accession>
<feature type="domain" description="J" evidence="2">
    <location>
        <begin position="4"/>
        <end position="74"/>
    </location>
</feature>
<evidence type="ECO:0000259" key="2">
    <source>
        <dbReference type="PROSITE" id="PS50076"/>
    </source>
</evidence>
<reference evidence="3" key="1">
    <citation type="journal article" date="2020" name="Stud. Mycol.">
        <title>101 Dothideomycetes genomes: a test case for predicting lifestyles and emergence of pathogens.</title>
        <authorList>
            <person name="Haridas S."/>
            <person name="Albert R."/>
            <person name="Binder M."/>
            <person name="Bloem J."/>
            <person name="Labutti K."/>
            <person name="Salamov A."/>
            <person name="Andreopoulos B."/>
            <person name="Baker S."/>
            <person name="Barry K."/>
            <person name="Bills G."/>
            <person name="Bluhm B."/>
            <person name="Cannon C."/>
            <person name="Castanera R."/>
            <person name="Culley D."/>
            <person name="Daum C."/>
            <person name="Ezra D."/>
            <person name="Gonzalez J."/>
            <person name="Henrissat B."/>
            <person name="Kuo A."/>
            <person name="Liang C."/>
            <person name="Lipzen A."/>
            <person name="Lutzoni F."/>
            <person name="Magnuson J."/>
            <person name="Mondo S."/>
            <person name="Nolan M."/>
            <person name="Ohm R."/>
            <person name="Pangilinan J."/>
            <person name="Park H.-J."/>
            <person name="Ramirez L."/>
            <person name="Alfaro M."/>
            <person name="Sun H."/>
            <person name="Tritt A."/>
            <person name="Yoshinaga Y."/>
            <person name="Zwiers L.-H."/>
            <person name="Turgeon B."/>
            <person name="Goodwin S."/>
            <person name="Spatafora J."/>
            <person name="Crous P."/>
            <person name="Grigoriev I."/>
        </authorList>
    </citation>
    <scope>NUCLEOTIDE SEQUENCE</scope>
    <source>
        <strain evidence="3">CBS 627.86</strain>
    </source>
</reference>
<dbReference type="AlphaFoldDB" id="A0A6A5YMH6"/>
<dbReference type="PRINTS" id="PR00625">
    <property type="entry name" value="JDOMAIN"/>
</dbReference>
<protein>
    <recommendedName>
        <fullName evidence="2">J domain-containing protein</fullName>
    </recommendedName>
</protein>
<evidence type="ECO:0000313" key="4">
    <source>
        <dbReference type="Proteomes" id="UP000799770"/>
    </source>
</evidence>
<dbReference type="InterPro" id="IPR036869">
    <property type="entry name" value="J_dom_sf"/>
</dbReference>
<dbReference type="Gene3D" id="1.10.287.110">
    <property type="entry name" value="DnaJ domain"/>
    <property type="match status" value="1"/>
</dbReference>
<dbReference type="SMART" id="SM00271">
    <property type="entry name" value="DnaJ"/>
    <property type="match status" value="1"/>
</dbReference>
<keyword evidence="4" id="KW-1185">Reference proteome</keyword>
<name>A0A6A5YMH6_9PLEO</name>
<feature type="region of interest" description="Disordered" evidence="1">
    <location>
        <begin position="82"/>
        <end position="113"/>
    </location>
</feature>
<dbReference type="OrthoDB" id="445556at2759"/>
<sequence length="318" mass="36598">MAKTHYDYLGVKPTATLEEIKRGYRKTQLRCHPDKTRALPPQERAKLESLSKSANNAYELLTDCTRRAQYDIDCGFTVPTQSYSSYPKTSRPRARPQTKAAPQQRYDASSRQQEWVPRAGYIQPNTKPFQNFAFGWDFEATISSRFNCDDWCETATFFSEHQVTILIKVSLGTQSSLAKEQDIRVSFQTTPGQRRPSSFKSIYMQRVEEGTVERSIVITVKLDQNPNKRMIPGYEFKWDLEASHKMPLNPQTTMASCVEFHRDTPKDLYGPERMLKNNCHMEPCRLLDLGSQRCGRMRFGPDFTMVRVAAVGVQHKEA</sequence>
<dbReference type="InterPro" id="IPR001623">
    <property type="entry name" value="DnaJ_domain"/>
</dbReference>
<dbReference type="PROSITE" id="PS50076">
    <property type="entry name" value="DNAJ_2"/>
    <property type="match status" value="1"/>
</dbReference>
<dbReference type="Pfam" id="PF00226">
    <property type="entry name" value="DnaJ"/>
    <property type="match status" value="1"/>
</dbReference>
<proteinExistence type="predicted"/>
<dbReference type="SUPFAM" id="SSF46565">
    <property type="entry name" value="Chaperone J-domain"/>
    <property type="match status" value="1"/>
</dbReference>
<dbReference type="PANTHER" id="PTHR24074">
    <property type="entry name" value="CO-CHAPERONE PROTEIN DJLA"/>
    <property type="match status" value="1"/>
</dbReference>
<dbReference type="Proteomes" id="UP000799770">
    <property type="component" value="Unassembled WGS sequence"/>
</dbReference>
<dbReference type="InterPro" id="IPR050817">
    <property type="entry name" value="DjlA_DnaK_co-chaperone"/>
</dbReference>
<dbReference type="CDD" id="cd06257">
    <property type="entry name" value="DnaJ"/>
    <property type="match status" value="1"/>
</dbReference>
<evidence type="ECO:0000256" key="1">
    <source>
        <dbReference type="SAM" id="MobiDB-lite"/>
    </source>
</evidence>
<dbReference type="EMBL" id="ML977349">
    <property type="protein sequence ID" value="KAF2108190.1"/>
    <property type="molecule type" value="Genomic_DNA"/>
</dbReference>